<name>A0A0M8ZQN1_9HYME</name>
<proteinExistence type="predicted"/>
<gene>
    <name evidence="1" type="ORF">WN51_06298</name>
</gene>
<keyword evidence="2" id="KW-1185">Reference proteome</keyword>
<evidence type="ECO:0000313" key="1">
    <source>
        <dbReference type="EMBL" id="KOX69145.1"/>
    </source>
</evidence>
<accession>A0A0M8ZQN1</accession>
<organism evidence="1 2">
    <name type="scientific">Melipona quadrifasciata</name>
    <dbReference type="NCBI Taxonomy" id="166423"/>
    <lineage>
        <taxon>Eukaryota</taxon>
        <taxon>Metazoa</taxon>
        <taxon>Ecdysozoa</taxon>
        <taxon>Arthropoda</taxon>
        <taxon>Hexapoda</taxon>
        <taxon>Insecta</taxon>
        <taxon>Pterygota</taxon>
        <taxon>Neoptera</taxon>
        <taxon>Endopterygota</taxon>
        <taxon>Hymenoptera</taxon>
        <taxon>Apocrita</taxon>
        <taxon>Aculeata</taxon>
        <taxon>Apoidea</taxon>
        <taxon>Anthophila</taxon>
        <taxon>Apidae</taxon>
        <taxon>Melipona</taxon>
    </lineage>
</organism>
<dbReference type="AlphaFoldDB" id="A0A0M8ZQN1"/>
<evidence type="ECO:0000313" key="2">
    <source>
        <dbReference type="Proteomes" id="UP000053105"/>
    </source>
</evidence>
<reference evidence="1 2" key="1">
    <citation type="submission" date="2015-07" db="EMBL/GenBank/DDBJ databases">
        <title>The genome of Melipona quadrifasciata.</title>
        <authorList>
            <person name="Pan H."/>
            <person name="Kapheim K."/>
        </authorList>
    </citation>
    <scope>NUCLEOTIDE SEQUENCE [LARGE SCALE GENOMIC DNA]</scope>
    <source>
        <strain evidence="1">0111107301</strain>
        <tissue evidence="1">Whole body</tissue>
    </source>
</reference>
<dbReference type="OrthoDB" id="10419932at2759"/>
<dbReference type="Proteomes" id="UP000053105">
    <property type="component" value="Unassembled WGS sequence"/>
</dbReference>
<dbReference type="EMBL" id="KQ435898">
    <property type="protein sequence ID" value="KOX69145.1"/>
    <property type="molecule type" value="Genomic_DNA"/>
</dbReference>
<protein>
    <submittedName>
        <fullName evidence="1">Uncharacterized protein</fullName>
    </submittedName>
</protein>
<sequence length="287" mass="33426">MISVKTAQTTNFSAHRNNHYWLTKNLQTYPTSILRYNVIQVNTREVVSTQRFERWLALKRRLPVQLNALELNSPAGYRAKDNAYTLGQGRFNFIQRATPQIPPQNPAKTNFRALLIGTRLLCHAREVSQALFRIAFRLLKIEITYVREPSRLLFWLHRALHRLREHVDRRGMTILQYTRVRAGWHPLAVDHTYVDWIGHCTPSAQFLNKETASTATMLFNRIRTNATTRTFGPSSCNVQYERQSRFLTDKIALEFLSIPTPEADPPNHASINRDIDEMQTLQFHSLE</sequence>